<feature type="compositionally biased region" description="Basic and acidic residues" evidence="1">
    <location>
        <begin position="1"/>
        <end position="13"/>
    </location>
</feature>
<feature type="compositionally biased region" description="Acidic residues" evidence="1">
    <location>
        <begin position="101"/>
        <end position="110"/>
    </location>
</feature>
<dbReference type="WBParaSite" id="PSAMB.scaffold3227size19193.g20729.t1">
    <property type="protein sequence ID" value="PSAMB.scaffold3227size19193.g20729.t1"/>
    <property type="gene ID" value="PSAMB.scaffold3227size19193.g20729"/>
</dbReference>
<protein>
    <submittedName>
        <fullName evidence="3">Uncharacterized protein</fullName>
    </submittedName>
</protein>
<reference evidence="3" key="1">
    <citation type="submission" date="2022-11" db="UniProtKB">
        <authorList>
            <consortium name="WormBaseParasite"/>
        </authorList>
    </citation>
    <scope>IDENTIFICATION</scope>
</reference>
<feature type="region of interest" description="Disordered" evidence="1">
    <location>
        <begin position="1"/>
        <end position="58"/>
    </location>
</feature>
<feature type="region of interest" description="Disordered" evidence="1">
    <location>
        <begin position="92"/>
        <end position="117"/>
    </location>
</feature>
<evidence type="ECO:0000313" key="2">
    <source>
        <dbReference type="Proteomes" id="UP000887566"/>
    </source>
</evidence>
<organism evidence="2 3">
    <name type="scientific">Plectus sambesii</name>
    <dbReference type="NCBI Taxonomy" id="2011161"/>
    <lineage>
        <taxon>Eukaryota</taxon>
        <taxon>Metazoa</taxon>
        <taxon>Ecdysozoa</taxon>
        <taxon>Nematoda</taxon>
        <taxon>Chromadorea</taxon>
        <taxon>Plectida</taxon>
        <taxon>Plectina</taxon>
        <taxon>Plectoidea</taxon>
        <taxon>Plectidae</taxon>
        <taxon>Plectus</taxon>
    </lineage>
</organism>
<proteinExistence type="predicted"/>
<accession>A0A914W4L9</accession>
<dbReference type="AlphaFoldDB" id="A0A914W4L9"/>
<evidence type="ECO:0000256" key="1">
    <source>
        <dbReference type="SAM" id="MobiDB-lite"/>
    </source>
</evidence>
<feature type="compositionally biased region" description="Polar residues" evidence="1">
    <location>
        <begin position="29"/>
        <end position="54"/>
    </location>
</feature>
<keyword evidence="2" id="KW-1185">Reference proteome</keyword>
<evidence type="ECO:0000313" key="3">
    <source>
        <dbReference type="WBParaSite" id="PSAMB.scaffold3227size19193.g20729.t1"/>
    </source>
</evidence>
<name>A0A914W4L9_9BILA</name>
<sequence length="133" mass="14913">MLFKVKAEKKPGKIDSQIYLTETKERRQPSPNRNYASDKMQSPYNESSGINPYSQGGGQIADTAEMAYGAADDELILDIDDLDEELDGIEDVLKAETPPLEVEEEEEIEEGKEMPTPQIMTNELMAIREVDDS</sequence>
<dbReference type="Proteomes" id="UP000887566">
    <property type="component" value="Unplaced"/>
</dbReference>